<dbReference type="InterPro" id="IPR000200">
    <property type="entry name" value="Peptidase_C10"/>
</dbReference>
<comment type="similarity">
    <text evidence="1">Belongs to the peptidase C10 family.</text>
</comment>
<reference evidence="7" key="1">
    <citation type="journal article" date="2021" name="PeerJ">
        <title>Extensive microbial diversity within the chicken gut microbiome revealed by metagenomics and culture.</title>
        <authorList>
            <person name="Gilroy R."/>
            <person name="Ravi A."/>
            <person name="Getino M."/>
            <person name="Pursley I."/>
            <person name="Horton D.L."/>
            <person name="Alikhan N.F."/>
            <person name="Baker D."/>
            <person name="Gharbi K."/>
            <person name="Hall N."/>
            <person name="Watson M."/>
            <person name="Adriaenssens E.M."/>
            <person name="Foster-Nyarko E."/>
            <person name="Jarju S."/>
            <person name="Secka A."/>
            <person name="Antonio M."/>
            <person name="Oren A."/>
            <person name="Chaudhuri R.R."/>
            <person name="La Ragione R."/>
            <person name="Hildebrand F."/>
            <person name="Pallen M.J."/>
        </authorList>
    </citation>
    <scope>NUCLEOTIDE SEQUENCE</scope>
    <source>
        <strain evidence="7">CHK154-13316</strain>
    </source>
</reference>
<evidence type="ECO:0000256" key="4">
    <source>
        <dbReference type="ARBA" id="ARBA00022801"/>
    </source>
</evidence>
<feature type="domain" description="Spi protease inhibitor" evidence="6">
    <location>
        <begin position="37"/>
        <end position="120"/>
    </location>
</feature>
<evidence type="ECO:0000256" key="2">
    <source>
        <dbReference type="ARBA" id="ARBA00022670"/>
    </source>
</evidence>
<evidence type="ECO:0000256" key="3">
    <source>
        <dbReference type="ARBA" id="ARBA00022729"/>
    </source>
</evidence>
<evidence type="ECO:0000256" key="1">
    <source>
        <dbReference type="ARBA" id="ARBA00009693"/>
    </source>
</evidence>
<comment type="caution">
    <text evidence="7">The sequence shown here is derived from an EMBL/GenBank/DDBJ whole genome shotgun (WGS) entry which is preliminary data.</text>
</comment>
<protein>
    <submittedName>
        <fullName evidence="7">C10 family peptidase</fullName>
    </submittedName>
</protein>
<sequence>MRKNIFICIIFAVSISACTEELDKEINIETNSSLYDLSESEALTIAKTFHESVTSEPRTRDNNTAFGIKSTYRLHTSEKTRALSSEKLPLIYEIEINNGPKNGRIIVSGDKRFQKVLAYIPSFNDSVYQVSLGPNIMMQMAKNILMEKIQNYKDTSSTRSRPVESIPGEVSVMIVPFCRTNWHQFTPYNQLLPQAFVERYERISPNRPGGALYGNYPTGQASIAIAQAMAYLRPYLNIDGININWEILTMEKEATQSNEKMIATLLKYVYNTIGAYPVWGECYNYDKWTATGPSTEIVNSVIAVKTPIRNISRQINTSQCGLTCDNDQSWNLEVVKKSLLSLYPVFVGNLDKVAFLVDGYAINEENSVYLHCNFGMNESFNGYYMVNDNGSIVFEPGGYFYRDTTLGIIANIRNKYMCLSYYQFYAIHSV</sequence>
<accession>A0A921LGF0</accession>
<dbReference type="Pfam" id="PF01640">
    <property type="entry name" value="Peptidase_C10"/>
    <property type="match status" value="1"/>
</dbReference>
<dbReference type="PROSITE" id="PS51257">
    <property type="entry name" value="PROKAR_LIPOPROTEIN"/>
    <property type="match status" value="1"/>
</dbReference>
<gene>
    <name evidence="7" type="ORF">K8V07_10135</name>
</gene>
<dbReference type="AlphaFoldDB" id="A0A921LGF0"/>
<dbReference type="GO" id="GO:0006508">
    <property type="term" value="P:proteolysis"/>
    <property type="evidence" value="ECO:0007669"/>
    <property type="project" value="UniProtKB-KW"/>
</dbReference>
<reference evidence="7" key="2">
    <citation type="submission" date="2021-09" db="EMBL/GenBank/DDBJ databases">
        <authorList>
            <person name="Gilroy R."/>
        </authorList>
    </citation>
    <scope>NUCLEOTIDE SEQUENCE</scope>
    <source>
        <strain evidence="7">CHK154-13316</strain>
    </source>
</reference>
<evidence type="ECO:0000259" key="6">
    <source>
        <dbReference type="Pfam" id="PF13734"/>
    </source>
</evidence>
<dbReference type="InterPro" id="IPR044934">
    <property type="entry name" value="Streptopain_sf"/>
</dbReference>
<dbReference type="InterPro" id="IPR025896">
    <property type="entry name" value="Spi_Prtas-inh"/>
</dbReference>
<name>A0A921LGF0_9BACE</name>
<dbReference type="Gene3D" id="3.90.70.50">
    <property type="entry name" value="Peptidase C10, streptopain"/>
    <property type="match status" value="1"/>
</dbReference>
<dbReference type="EMBL" id="DYVL01000122">
    <property type="protein sequence ID" value="HJG12277.1"/>
    <property type="molecule type" value="Genomic_DNA"/>
</dbReference>
<proteinExistence type="inferred from homology"/>
<keyword evidence="5" id="KW-0788">Thiol protease</keyword>
<evidence type="ECO:0000313" key="8">
    <source>
        <dbReference type="Proteomes" id="UP000747074"/>
    </source>
</evidence>
<keyword evidence="4" id="KW-0378">Hydrolase</keyword>
<keyword evidence="3" id="KW-0732">Signal</keyword>
<organism evidence="7 8">
    <name type="scientific">Bacteroides xylanisolvens</name>
    <dbReference type="NCBI Taxonomy" id="371601"/>
    <lineage>
        <taxon>Bacteria</taxon>
        <taxon>Pseudomonadati</taxon>
        <taxon>Bacteroidota</taxon>
        <taxon>Bacteroidia</taxon>
        <taxon>Bacteroidales</taxon>
        <taxon>Bacteroidaceae</taxon>
        <taxon>Bacteroides</taxon>
    </lineage>
</organism>
<dbReference type="Pfam" id="PF13734">
    <property type="entry name" value="Inhibitor_I69"/>
    <property type="match status" value="1"/>
</dbReference>
<dbReference type="GO" id="GO:0008234">
    <property type="term" value="F:cysteine-type peptidase activity"/>
    <property type="evidence" value="ECO:0007669"/>
    <property type="project" value="UniProtKB-KW"/>
</dbReference>
<evidence type="ECO:0000256" key="5">
    <source>
        <dbReference type="ARBA" id="ARBA00022807"/>
    </source>
</evidence>
<dbReference type="InterPro" id="IPR038765">
    <property type="entry name" value="Papain-like_cys_pep_sf"/>
</dbReference>
<dbReference type="SUPFAM" id="SSF54001">
    <property type="entry name" value="Cysteine proteinases"/>
    <property type="match status" value="1"/>
</dbReference>
<keyword evidence="2" id="KW-0645">Protease</keyword>
<dbReference type="Proteomes" id="UP000747074">
    <property type="component" value="Unassembled WGS sequence"/>
</dbReference>
<evidence type="ECO:0000313" key="7">
    <source>
        <dbReference type="EMBL" id="HJG12277.1"/>
    </source>
</evidence>